<dbReference type="OrthoDB" id="5428259at2759"/>
<organism evidence="2 3">
    <name type="scientific">Clonostachys solani</name>
    <dbReference type="NCBI Taxonomy" id="160281"/>
    <lineage>
        <taxon>Eukaryota</taxon>
        <taxon>Fungi</taxon>
        <taxon>Dikarya</taxon>
        <taxon>Ascomycota</taxon>
        <taxon>Pezizomycotina</taxon>
        <taxon>Sordariomycetes</taxon>
        <taxon>Hypocreomycetidae</taxon>
        <taxon>Hypocreales</taxon>
        <taxon>Bionectriaceae</taxon>
        <taxon>Clonostachys</taxon>
    </lineage>
</organism>
<feature type="region of interest" description="Disordered" evidence="1">
    <location>
        <begin position="1"/>
        <end position="20"/>
    </location>
</feature>
<dbReference type="AlphaFoldDB" id="A0A9N9Z563"/>
<proteinExistence type="predicted"/>
<evidence type="ECO:0000313" key="3">
    <source>
        <dbReference type="Proteomes" id="UP000775872"/>
    </source>
</evidence>
<evidence type="ECO:0000313" key="2">
    <source>
        <dbReference type="EMBL" id="CAH0049502.1"/>
    </source>
</evidence>
<comment type="caution">
    <text evidence="2">The sequence shown here is derived from an EMBL/GenBank/DDBJ whole genome shotgun (WGS) entry which is preliminary data.</text>
</comment>
<sequence length="146" mass="15916">MPKSEDFSQNDTDDPLGSSGSNVFLNFGSGNSNALFGNDRLFFNPYTPPTSNPPFSSIGPNAATIDREVGYSTSAEELLQTSATSSVKIEPQPNGLLEQDNAGLTEVNEAIFDPKNVWRLHDPENTLEIPDALRSEGYANWISRSF</sequence>
<gene>
    <name evidence="2" type="ORF">CSOL1703_00001459</name>
</gene>
<name>A0A9N9Z563_9HYPO</name>
<protein>
    <submittedName>
        <fullName evidence="2">Uncharacterized protein</fullName>
    </submittedName>
</protein>
<dbReference type="Proteomes" id="UP000775872">
    <property type="component" value="Unassembled WGS sequence"/>
</dbReference>
<reference evidence="2" key="1">
    <citation type="submission" date="2021-10" db="EMBL/GenBank/DDBJ databases">
        <authorList>
            <person name="Piombo E."/>
        </authorList>
    </citation>
    <scope>NUCLEOTIDE SEQUENCE</scope>
</reference>
<accession>A0A9N9Z563</accession>
<dbReference type="EMBL" id="CABFOC020000035">
    <property type="protein sequence ID" value="CAH0049502.1"/>
    <property type="molecule type" value="Genomic_DNA"/>
</dbReference>
<evidence type="ECO:0000256" key="1">
    <source>
        <dbReference type="SAM" id="MobiDB-lite"/>
    </source>
</evidence>
<keyword evidence="3" id="KW-1185">Reference proteome</keyword>